<comment type="caution">
    <text evidence="3">The sequence shown here is derived from an EMBL/GenBank/DDBJ whole genome shotgun (WGS) entry which is preliminary data.</text>
</comment>
<sequence>MNSQREQSPRPLDKGKARQSVTYVDQEPTENSPLLASQSYVIHPDDDNLETASRSNYGGSLLSTLTTVFLITLSISILLVLLLLSLAYSYAAKASQLSNDVILNNGLVFRGPDAIDVLNISKHGDVWLRLDGCVGFDAGAIIGVKPDNDDNFWLDAWKVVGRWGIRNLDVVSLTLSSISISPEYNLSAQLASIEVPPLQIPLTAIPPDDTSWLTPISLPVHIRPSNNVSAWLHFARESWRRGYAVARATVTKADIQGGGLRHSTWRRAFRVDRSNVTVGLNMKIPVLPNLPNPGDDQPPPSISDLVHLARFSLSSHNHNLIVDAEATFVNPVPPIITLTSPPLPFVVWVPPQQNATDDSSIALASITAEPFTLTHPNITLSLHGNVLPLSPSAAPALSSLISDYLSGIDHPISITSPFALFSSYTAHTKFPAPHPRPEVLRNVTIEGMKIHASGTTILANGAVHARVAFPKGMDINLFINRILPDALHPYLPASLPLTRATSTANGMTDYHPDAAIDDDDNDMPPAPPLPSPLPPRAFARVRPGTWLPTMSAPTSPRRDWNEQGNTTLLVTAWFSDVPLEVLPGREREFRSFVAKVIFGPGEGAVAGVQGVAAVGVKVDGLLIGQEPDFHGVGDGDGGKAEGEDTNGTEMVLTGLPFEGSVRIGRKGMH</sequence>
<protein>
    <submittedName>
        <fullName evidence="3">Uncharacterized protein</fullName>
    </submittedName>
</protein>
<evidence type="ECO:0000313" key="3">
    <source>
        <dbReference type="EMBL" id="KAF8477715.1"/>
    </source>
</evidence>
<feature type="region of interest" description="Disordered" evidence="1">
    <location>
        <begin position="506"/>
        <end position="535"/>
    </location>
</feature>
<feature type="region of interest" description="Disordered" evidence="1">
    <location>
        <begin position="628"/>
        <end position="647"/>
    </location>
</feature>
<organism evidence="3 4">
    <name type="scientific">Russula ochroleuca</name>
    <dbReference type="NCBI Taxonomy" id="152965"/>
    <lineage>
        <taxon>Eukaryota</taxon>
        <taxon>Fungi</taxon>
        <taxon>Dikarya</taxon>
        <taxon>Basidiomycota</taxon>
        <taxon>Agaricomycotina</taxon>
        <taxon>Agaricomycetes</taxon>
        <taxon>Russulales</taxon>
        <taxon>Russulaceae</taxon>
        <taxon>Russula</taxon>
    </lineage>
</organism>
<keyword evidence="2" id="KW-0812">Transmembrane</keyword>
<dbReference type="EMBL" id="WHVB01000013">
    <property type="protein sequence ID" value="KAF8477715.1"/>
    <property type="molecule type" value="Genomic_DNA"/>
</dbReference>
<feature type="transmembrane region" description="Helical" evidence="2">
    <location>
        <begin position="61"/>
        <end position="88"/>
    </location>
</feature>
<dbReference type="AlphaFoldDB" id="A0A9P5MSG5"/>
<evidence type="ECO:0000313" key="4">
    <source>
        <dbReference type="Proteomes" id="UP000759537"/>
    </source>
</evidence>
<evidence type="ECO:0000256" key="1">
    <source>
        <dbReference type="SAM" id="MobiDB-lite"/>
    </source>
</evidence>
<keyword evidence="2" id="KW-0472">Membrane</keyword>
<gene>
    <name evidence="3" type="ORF">DFH94DRAFT_755265</name>
</gene>
<feature type="compositionally biased region" description="Pro residues" evidence="1">
    <location>
        <begin position="524"/>
        <end position="535"/>
    </location>
</feature>
<reference evidence="3" key="1">
    <citation type="submission" date="2019-10" db="EMBL/GenBank/DDBJ databases">
        <authorList>
            <consortium name="DOE Joint Genome Institute"/>
            <person name="Kuo A."/>
            <person name="Miyauchi S."/>
            <person name="Kiss E."/>
            <person name="Drula E."/>
            <person name="Kohler A."/>
            <person name="Sanchez-Garcia M."/>
            <person name="Andreopoulos B."/>
            <person name="Barry K.W."/>
            <person name="Bonito G."/>
            <person name="Buee M."/>
            <person name="Carver A."/>
            <person name="Chen C."/>
            <person name="Cichocki N."/>
            <person name="Clum A."/>
            <person name="Culley D."/>
            <person name="Crous P.W."/>
            <person name="Fauchery L."/>
            <person name="Girlanda M."/>
            <person name="Hayes R."/>
            <person name="Keri Z."/>
            <person name="LaButti K."/>
            <person name="Lipzen A."/>
            <person name="Lombard V."/>
            <person name="Magnuson J."/>
            <person name="Maillard F."/>
            <person name="Morin E."/>
            <person name="Murat C."/>
            <person name="Nolan M."/>
            <person name="Ohm R."/>
            <person name="Pangilinan J."/>
            <person name="Pereira M."/>
            <person name="Perotto S."/>
            <person name="Peter M."/>
            <person name="Riley R."/>
            <person name="Sitrit Y."/>
            <person name="Stielow B."/>
            <person name="Szollosi G."/>
            <person name="Zifcakova L."/>
            <person name="Stursova M."/>
            <person name="Spatafora J.W."/>
            <person name="Tedersoo L."/>
            <person name="Vaario L.-M."/>
            <person name="Yamada A."/>
            <person name="Yan M."/>
            <person name="Wang P."/>
            <person name="Xu J."/>
            <person name="Bruns T."/>
            <person name="Baldrian P."/>
            <person name="Vilgalys R."/>
            <person name="Henrissat B."/>
            <person name="Grigoriev I.V."/>
            <person name="Hibbett D."/>
            <person name="Nagy L.G."/>
            <person name="Martin F.M."/>
        </authorList>
    </citation>
    <scope>NUCLEOTIDE SEQUENCE</scope>
    <source>
        <strain evidence="3">Prilba</strain>
    </source>
</reference>
<evidence type="ECO:0000256" key="2">
    <source>
        <dbReference type="SAM" id="Phobius"/>
    </source>
</evidence>
<keyword evidence="4" id="KW-1185">Reference proteome</keyword>
<dbReference type="Proteomes" id="UP000759537">
    <property type="component" value="Unassembled WGS sequence"/>
</dbReference>
<feature type="compositionally biased region" description="Basic and acidic residues" evidence="1">
    <location>
        <begin position="7"/>
        <end position="16"/>
    </location>
</feature>
<feature type="compositionally biased region" description="Polar residues" evidence="1">
    <location>
        <begin position="19"/>
        <end position="31"/>
    </location>
</feature>
<keyword evidence="2" id="KW-1133">Transmembrane helix</keyword>
<feature type="compositionally biased region" description="Basic and acidic residues" evidence="1">
    <location>
        <begin position="628"/>
        <end position="642"/>
    </location>
</feature>
<feature type="region of interest" description="Disordered" evidence="1">
    <location>
        <begin position="1"/>
        <end position="31"/>
    </location>
</feature>
<proteinExistence type="predicted"/>
<name>A0A9P5MSG5_9AGAM</name>
<accession>A0A9P5MSG5</accession>
<reference evidence="3" key="2">
    <citation type="journal article" date="2020" name="Nat. Commun.">
        <title>Large-scale genome sequencing of mycorrhizal fungi provides insights into the early evolution of symbiotic traits.</title>
        <authorList>
            <person name="Miyauchi S."/>
            <person name="Kiss E."/>
            <person name="Kuo A."/>
            <person name="Drula E."/>
            <person name="Kohler A."/>
            <person name="Sanchez-Garcia M."/>
            <person name="Morin E."/>
            <person name="Andreopoulos B."/>
            <person name="Barry K.W."/>
            <person name="Bonito G."/>
            <person name="Buee M."/>
            <person name="Carver A."/>
            <person name="Chen C."/>
            <person name="Cichocki N."/>
            <person name="Clum A."/>
            <person name="Culley D."/>
            <person name="Crous P.W."/>
            <person name="Fauchery L."/>
            <person name="Girlanda M."/>
            <person name="Hayes R.D."/>
            <person name="Keri Z."/>
            <person name="LaButti K."/>
            <person name="Lipzen A."/>
            <person name="Lombard V."/>
            <person name="Magnuson J."/>
            <person name="Maillard F."/>
            <person name="Murat C."/>
            <person name="Nolan M."/>
            <person name="Ohm R.A."/>
            <person name="Pangilinan J."/>
            <person name="Pereira M.F."/>
            <person name="Perotto S."/>
            <person name="Peter M."/>
            <person name="Pfister S."/>
            <person name="Riley R."/>
            <person name="Sitrit Y."/>
            <person name="Stielow J.B."/>
            <person name="Szollosi G."/>
            <person name="Zifcakova L."/>
            <person name="Stursova M."/>
            <person name="Spatafora J.W."/>
            <person name="Tedersoo L."/>
            <person name="Vaario L.M."/>
            <person name="Yamada A."/>
            <person name="Yan M."/>
            <person name="Wang P."/>
            <person name="Xu J."/>
            <person name="Bruns T."/>
            <person name="Baldrian P."/>
            <person name="Vilgalys R."/>
            <person name="Dunand C."/>
            <person name="Henrissat B."/>
            <person name="Grigoriev I.V."/>
            <person name="Hibbett D."/>
            <person name="Nagy L.G."/>
            <person name="Martin F.M."/>
        </authorList>
    </citation>
    <scope>NUCLEOTIDE SEQUENCE</scope>
    <source>
        <strain evidence="3">Prilba</strain>
    </source>
</reference>
<dbReference type="OrthoDB" id="10039566at2759"/>